<dbReference type="InterPro" id="IPR021215">
    <property type="entry name" value="DUF2752"/>
</dbReference>
<evidence type="ECO:0000313" key="3">
    <source>
        <dbReference type="EMBL" id="RBR28209.1"/>
    </source>
</evidence>
<gene>
    <name evidence="2" type="ORF">B5E88_11315</name>
    <name evidence="3" type="ORF">EB18_01844</name>
</gene>
<sequence>MNSKKTITKSQIQKEIRYLLIILGVGFGYYLWLNFTHLGIPCPFRTITGWLCPGCGITHMLIALIQLDFHTAYLENPFLLLTLPFIIGQIIYQRYLQLTNQTNPQWNQVLLWIYVIALIIFGILRNL</sequence>
<proteinExistence type="predicted"/>
<reference evidence="3 5" key="1">
    <citation type="submission" date="2015-06" db="EMBL/GenBank/DDBJ databases">
        <title>The Genome Sequence of Enterococcus cecorum 170AEA1.</title>
        <authorList>
            <consortium name="The Broad Institute Genomics Platform"/>
            <consortium name="The Broad Institute Genome Sequencing Center for Infectious Disease"/>
            <person name="Earl A.M."/>
            <person name="Van Tyne D."/>
            <person name="Lebreton F."/>
            <person name="Saavedra J.T."/>
            <person name="Gilmore M.S."/>
            <person name="Manson McGuire A."/>
            <person name="Clock S."/>
            <person name="Crupain M."/>
            <person name="Rangan U."/>
            <person name="Young S."/>
            <person name="Abouelleil A."/>
            <person name="Cao P."/>
            <person name="Chapman S.B."/>
            <person name="Griggs A."/>
            <person name="Priest M."/>
            <person name="Shea T."/>
            <person name="Wortman J."/>
            <person name="Nusbaum C."/>
            <person name="Birren B."/>
        </authorList>
    </citation>
    <scope>NUCLEOTIDE SEQUENCE [LARGE SCALE GENOMIC DNA]</scope>
    <source>
        <strain evidence="3 5">170AEA1</strain>
    </source>
</reference>
<dbReference type="Pfam" id="PF10825">
    <property type="entry name" value="DUF2752"/>
    <property type="match status" value="1"/>
</dbReference>
<dbReference type="Proteomes" id="UP000196074">
    <property type="component" value="Unassembled WGS sequence"/>
</dbReference>
<evidence type="ECO:0008006" key="6">
    <source>
        <dbReference type="Google" id="ProtNLM"/>
    </source>
</evidence>
<evidence type="ECO:0000313" key="5">
    <source>
        <dbReference type="Proteomes" id="UP000252800"/>
    </source>
</evidence>
<comment type="caution">
    <text evidence="2">The sequence shown here is derived from an EMBL/GenBank/DDBJ whole genome shotgun (WGS) entry which is preliminary data.</text>
</comment>
<feature type="transmembrane region" description="Helical" evidence="1">
    <location>
        <begin position="47"/>
        <end position="65"/>
    </location>
</feature>
<reference evidence="2" key="3">
    <citation type="journal article" date="2018" name="BMC Genomics">
        <title>Whole genome sequencing and function prediction of 133 gut anaerobes isolated from chicken caecum in pure cultures.</title>
        <authorList>
            <person name="Medvecky M."/>
            <person name="Cejkova D."/>
            <person name="Polansky O."/>
            <person name="Karasova D."/>
            <person name="Kubasova T."/>
            <person name="Cizek A."/>
            <person name="Rychlik I."/>
        </authorList>
    </citation>
    <scope>NUCLEOTIDE SEQUENCE</scope>
    <source>
        <strain evidence="2">An144</strain>
    </source>
</reference>
<keyword evidence="1" id="KW-0812">Transmembrane</keyword>
<protein>
    <recommendedName>
        <fullName evidence="6">DUF2752 domain-containing protein</fullName>
    </recommendedName>
</protein>
<feature type="transmembrane region" description="Helical" evidence="1">
    <location>
        <begin position="16"/>
        <end position="35"/>
    </location>
</feature>
<name>A0A1Y4QSR3_9ENTE</name>
<dbReference type="Proteomes" id="UP000252800">
    <property type="component" value="Unassembled WGS sequence"/>
</dbReference>
<evidence type="ECO:0000313" key="4">
    <source>
        <dbReference type="Proteomes" id="UP000196074"/>
    </source>
</evidence>
<keyword evidence="1" id="KW-1133">Transmembrane helix</keyword>
<dbReference type="EMBL" id="LEOY01000016">
    <property type="protein sequence ID" value="RBR28209.1"/>
    <property type="molecule type" value="Genomic_DNA"/>
</dbReference>
<accession>A0A1Y4QSR3</accession>
<dbReference type="AlphaFoldDB" id="A0A1Y4QSR3"/>
<evidence type="ECO:0000313" key="2">
    <source>
        <dbReference type="EMBL" id="OUQ08344.1"/>
    </source>
</evidence>
<reference evidence="4" key="2">
    <citation type="submission" date="2017-04" db="EMBL/GenBank/DDBJ databases">
        <title>Function of individual gut microbiota members based on whole genome sequencing of pure cultures obtained from chicken caecum.</title>
        <authorList>
            <person name="Medvecky M."/>
            <person name="Cejkova D."/>
            <person name="Polansky O."/>
            <person name="Karasova D."/>
            <person name="Kubasova T."/>
            <person name="Cizek A."/>
            <person name="Rychlik I."/>
        </authorList>
    </citation>
    <scope>NUCLEOTIDE SEQUENCE [LARGE SCALE GENOMIC DNA]</scope>
    <source>
        <strain evidence="4">An144</strain>
    </source>
</reference>
<feature type="transmembrane region" description="Helical" evidence="1">
    <location>
        <begin position="107"/>
        <end position="124"/>
    </location>
</feature>
<dbReference type="RefSeq" id="WP_087216119.1">
    <property type="nucleotide sequence ID" value="NZ_CP010062.1"/>
</dbReference>
<dbReference type="EMBL" id="NFLC01000033">
    <property type="protein sequence ID" value="OUQ08344.1"/>
    <property type="molecule type" value="Genomic_DNA"/>
</dbReference>
<keyword evidence="1" id="KW-0472">Membrane</keyword>
<organism evidence="2 4">
    <name type="scientific">Enterococcus cecorum</name>
    <dbReference type="NCBI Taxonomy" id="44008"/>
    <lineage>
        <taxon>Bacteria</taxon>
        <taxon>Bacillati</taxon>
        <taxon>Bacillota</taxon>
        <taxon>Bacilli</taxon>
        <taxon>Lactobacillales</taxon>
        <taxon>Enterococcaceae</taxon>
        <taxon>Enterococcus</taxon>
    </lineage>
</organism>
<feature type="transmembrane region" description="Helical" evidence="1">
    <location>
        <begin position="77"/>
        <end position="95"/>
    </location>
</feature>
<evidence type="ECO:0000256" key="1">
    <source>
        <dbReference type="SAM" id="Phobius"/>
    </source>
</evidence>